<reference evidence="4" key="1">
    <citation type="submission" date="2016-10" db="EMBL/GenBank/DDBJ databases">
        <authorList>
            <person name="Varghese N."/>
            <person name="Submissions S."/>
        </authorList>
    </citation>
    <scope>NUCLEOTIDE SEQUENCE [LARGE SCALE GENOMIC DNA]</scope>
    <source>
        <strain evidence="4">DSM 46732</strain>
    </source>
</reference>
<evidence type="ECO:0000256" key="1">
    <source>
        <dbReference type="SAM" id="MobiDB-lite"/>
    </source>
</evidence>
<dbReference type="Proteomes" id="UP000199497">
    <property type="component" value="Unassembled WGS sequence"/>
</dbReference>
<feature type="compositionally biased region" description="Basic and acidic residues" evidence="1">
    <location>
        <begin position="8"/>
        <end position="18"/>
    </location>
</feature>
<dbReference type="OrthoDB" id="3359627at2"/>
<gene>
    <name evidence="3" type="ORF">SAMN04487905_10976</name>
</gene>
<keyword evidence="2" id="KW-1133">Transmembrane helix</keyword>
<sequence length="272" mass="29581">MSGSGAPNDHERPDRQRNEMSGTSDNLVQAQRITGGVHFHGMRRSARPTLWIGLVLVVVVTVAAAFWTVQRIGTGESPLTVRVTEPSSCPGGEWVFPEGIDPADLPPPESFNGRKAYELGGISASGNRIVLTVHGRSTEGAVVLQDLRVRMLSREPATREGTLVRACTGAGSMFARGFSIDLDEPRPRPVPRSGDLVEPGDELGEGLDFPYRVSTTDPEVFWVTVNTETCLCRWQLELDWASPEGTGTNIIDLSGQPFRTTAKQGLRSYVHT</sequence>
<keyword evidence="4" id="KW-1185">Reference proteome</keyword>
<dbReference type="STRING" id="405564.SAMN04487905_10976"/>
<organism evidence="3 4">
    <name type="scientific">Actinopolyspora xinjiangensis</name>
    <dbReference type="NCBI Taxonomy" id="405564"/>
    <lineage>
        <taxon>Bacteria</taxon>
        <taxon>Bacillati</taxon>
        <taxon>Actinomycetota</taxon>
        <taxon>Actinomycetes</taxon>
        <taxon>Actinopolysporales</taxon>
        <taxon>Actinopolysporaceae</taxon>
        <taxon>Actinopolyspora</taxon>
    </lineage>
</organism>
<feature type="transmembrane region" description="Helical" evidence="2">
    <location>
        <begin position="50"/>
        <end position="69"/>
    </location>
</feature>
<keyword evidence="2" id="KW-0812">Transmembrane</keyword>
<dbReference type="AlphaFoldDB" id="A0A1H0VML7"/>
<dbReference type="EMBL" id="FNJR01000009">
    <property type="protein sequence ID" value="SDP79455.1"/>
    <property type="molecule type" value="Genomic_DNA"/>
</dbReference>
<evidence type="ECO:0000256" key="2">
    <source>
        <dbReference type="SAM" id="Phobius"/>
    </source>
</evidence>
<proteinExistence type="predicted"/>
<dbReference type="RefSeq" id="WP_092602607.1">
    <property type="nucleotide sequence ID" value="NZ_FNJR01000009.1"/>
</dbReference>
<keyword evidence="2" id="KW-0472">Membrane</keyword>
<protein>
    <submittedName>
        <fullName evidence="3">Uncharacterized protein</fullName>
    </submittedName>
</protein>
<feature type="region of interest" description="Disordered" evidence="1">
    <location>
        <begin position="1"/>
        <end position="25"/>
    </location>
</feature>
<evidence type="ECO:0000313" key="4">
    <source>
        <dbReference type="Proteomes" id="UP000199497"/>
    </source>
</evidence>
<accession>A0A1H0VML7</accession>
<feature type="region of interest" description="Disordered" evidence="1">
    <location>
        <begin position="182"/>
        <end position="201"/>
    </location>
</feature>
<evidence type="ECO:0000313" key="3">
    <source>
        <dbReference type="EMBL" id="SDP79455.1"/>
    </source>
</evidence>
<name>A0A1H0VML7_9ACTN</name>